<evidence type="ECO:0000313" key="2">
    <source>
        <dbReference type="EMBL" id="KAF5329662.1"/>
    </source>
</evidence>
<protein>
    <submittedName>
        <fullName evidence="2">Uncharacterized protein</fullName>
    </submittedName>
</protein>
<proteinExistence type="predicted"/>
<gene>
    <name evidence="2" type="ORF">D9619_009194</name>
</gene>
<accession>A0A8H5BWI6</accession>
<feature type="signal peptide" evidence="1">
    <location>
        <begin position="1"/>
        <end position="22"/>
    </location>
</feature>
<keyword evidence="1" id="KW-0732">Signal</keyword>
<dbReference type="OrthoDB" id="2985022at2759"/>
<evidence type="ECO:0000313" key="3">
    <source>
        <dbReference type="Proteomes" id="UP000567179"/>
    </source>
</evidence>
<feature type="chain" id="PRO_5034432218" evidence="1">
    <location>
        <begin position="23"/>
        <end position="149"/>
    </location>
</feature>
<dbReference type="EMBL" id="JAACJJ010000002">
    <property type="protein sequence ID" value="KAF5329662.1"/>
    <property type="molecule type" value="Genomic_DNA"/>
</dbReference>
<sequence>MQLISFLSVAITAWSLCVSVSARPTNTANGVVSLAQMEAWVNAQEPGSVKVIGDPFGKLAPRAAGDVTVATCTTKTGTTCSACTVQTGSNQCLDVPGTKCVFSTSQVSFCDGSGCGGSCNEINSCGTRLDGGACDTPGTNSVSLPFGGF</sequence>
<organism evidence="2 3">
    <name type="scientific">Psilocybe cf. subviscida</name>
    <dbReference type="NCBI Taxonomy" id="2480587"/>
    <lineage>
        <taxon>Eukaryota</taxon>
        <taxon>Fungi</taxon>
        <taxon>Dikarya</taxon>
        <taxon>Basidiomycota</taxon>
        <taxon>Agaricomycotina</taxon>
        <taxon>Agaricomycetes</taxon>
        <taxon>Agaricomycetidae</taxon>
        <taxon>Agaricales</taxon>
        <taxon>Agaricineae</taxon>
        <taxon>Strophariaceae</taxon>
        <taxon>Psilocybe</taxon>
    </lineage>
</organism>
<comment type="caution">
    <text evidence="2">The sequence shown here is derived from an EMBL/GenBank/DDBJ whole genome shotgun (WGS) entry which is preliminary data.</text>
</comment>
<keyword evidence="3" id="KW-1185">Reference proteome</keyword>
<dbReference type="Proteomes" id="UP000567179">
    <property type="component" value="Unassembled WGS sequence"/>
</dbReference>
<evidence type="ECO:0000256" key="1">
    <source>
        <dbReference type="SAM" id="SignalP"/>
    </source>
</evidence>
<reference evidence="2 3" key="1">
    <citation type="journal article" date="2020" name="ISME J.">
        <title>Uncovering the hidden diversity of litter-decomposition mechanisms in mushroom-forming fungi.</title>
        <authorList>
            <person name="Floudas D."/>
            <person name="Bentzer J."/>
            <person name="Ahren D."/>
            <person name="Johansson T."/>
            <person name="Persson P."/>
            <person name="Tunlid A."/>
        </authorList>
    </citation>
    <scope>NUCLEOTIDE SEQUENCE [LARGE SCALE GENOMIC DNA]</scope>
    <source>
        <strain evidence="2 3">CBS 101986</strain>
    </source>
</reference>
<dbReference type="AlphaFoldDB" id="A0A8H5BWI6"/>
<name>A0A8H5BWI6_9AGAR</name>